<dbReference type="Proteomes" id="UP000293360">
    <property type="component" value="Unassembled WGS sequence"/>
</dbReference>
<dbReference type="InterPro" id="IPR009080">
    <property type="entry name" value="tRNAsynth_Ia_anticodon-bd"/>
</dbReference>
<dbReference type="SUPFAM" id="SSF47323">
    <property type="entry name" value="Anticodon-binding domain of a subclass of class I aminoacyl-tRNA synthetases"/>
    <property type="match status" value="1"/>
</dbReference>
<reference evidence="1 2" key="1">
    <citation type="submission" date="2018-06" db="EMBL/GenBank/DDBJ databases">
        <title>Complete Genomes of Monosporascus.</title>
        <authorList>
            <person name="Robinson A.J."/>
            <person name="Natvig D.O."/>
        </authorList>
    </citation>
    <scope>NUCLEOTIDE SEQUENCE [LARGE SCALE GENOMIC DNA]</scope>
    <source>
        <strain evidence="1 2">CBS 110550</strain>
    </source>
</reference>
<dbReference type="GO" id="GO:0004822">
    <property type="term" value="F:isoleucine-tRNA ligase activity"/>
    <property type="evidence" value="ECO:0007669"/>
    <property type="project" value="InterPro"/>
</dbReference>
<dbReference type="InterPro" id="IPR023586">
    <property type="entry name" value="Ile-tRNA-ligase_type2"/>
</dbReference>
<comment type="caution">
    <text evidence="1">The sequence shown here is derived from an EMBL/GenBank/DDBJ whole genome shotgun (WGS) entry which is preliminary data.</text>
</comment>
<proteinExistence type="predicted"/>
<protein>
    <submittedName>
        <fullName evidence="1">Uncharacterized protein</fullName>
    </submittedName>
</protein>
<dbReference type="AlphaFoldDB" id="A0A4Q4SU13"/>
<dbReference type="PANTHER" id="PTHR42780">
    <property type="entry name" value="SOLEUCYL-TRNA SYNTHETASE"/>
    <property type="match status" value="1"/>
</dbReference>
<keyword evidence="2" id="KW-1185">Reference proteome</keyword>
<evidence type="ECO:0000313" key="1">
    <source>
        <dbReference type="EMBL" id="RYO80870.1"/>
    </source>
</evidence>
<dbReference type="GO" id="GO:0006428">
    <property type="term" value="P:isoleucyl-tRNA aminoacylation"/>
    <property type="evidence" value="ECO:0007669"/>
    <property type="project" value="TreeGrafter"/>
</dbReference>
<dbReference type="STRING" id="155417.A0A4Q4SU13"/>
<gene>
    <name evidence="1" type="ORF">DL764_009841</name>
</gene>
<dbReference type="GO" id="GO:0005524">
    <property type="term" value="F:ATP binding"/>
    <property type="evidence" value="ECO:0007669"/>
    <property type="project" value="InterPro"/>
</dbReference>
<sequence>MNEEVEGKLAAMQRVIQLGRAARDQYNVILKTPLRTITVITDPPMTSDIESLKTYILEELTITEIIVTSNEDYGIQLEIKVDWPVLRKKLKKGGKLVRDALPRLSKRSSEAVAE</sequence>
<dbReference type="PANTHER" id="PTHR42780:SF1">
    <property type="entry name" value="ISOLEUCINE--TRNA LIGASE, CYTOPLASMIC"/>
    <property type="match status" value="1"/>
</dbReference>
<accession>A0A4Q4SU13</accession>
<name>A0A4Q4SU13_9PEZI</name>
<evidence type="ECO:0000313" key="2">
    <source>
        <dbReference type="Proteomes" id="UP000293360"/>
    </source>
</evidence>
<organism evidence="1 2">
    <name type="scientific">Monosporascus ibericus</name>
    <dbReference type="NCBI Taxonomy" id="155417"/>
    <lineage>
        <taxon>Eukaryota</taxon>
        <taxon>Fungi</taxon>
        <taxon>Dikarya</taxon>
        <taxon>Ascomycota</taxon>
        <taxon>Pezizomycotina</taxon>
        <taxon>Sordariomycetes</taxon>
        <taxon>Xylariomycetidae</taxon>
        <taxon>Xylariales</taxon>
        <taxon>Xylariales incertae sedis</taxon>
        <taxon>Monosporascus</taxon>
    </lineage>
</organism>
<dbReference type="EMBL" id="QJNU01001026">
    <property type="protein sequence ID" value="RYO80870.1"/>
    <property type="molecule type" value="Genomic_DNA"/>
</dbReference>